<keyword evidence="5 11" id="KW-0479">Metal-binding</keyword>
<evidence type="ECO:0000313" key="13">
    <source>
        <dbReference type="WBParaSite" id="ECPE_0001755401-mRNA-1"/>
    </source>
</evidence>
<name>A0A183BE74_9TREM</name>
<proteinExistence type="inferred from homology"/>
<keyword evidence="7 11" id="KW-0378">Hydrolase</keyword>
<dbReference type="InterPro" id="IPR018998">
    <property type="entry name" value="EndoU_C"/>
</dbReference>
<evidence type="ECO:0000256" key="9">
    <source>
        <dbReference type="ARBA" id="ARBA00023211"/>
    </source>
</evidence>
<evidence type="ECO:0000256" key="7">
    <source>
        <dbReference type="ARBA" id="ARBA00022801"/>
    </source>
</evidence>
<dbReference type="GO" id="GO:0003723">
    <property type="term" value="F:RNA binding"/>
    <property type="evidence" value="ECO:0007669"/>
    <property type="project" value="UniProtKB-UniRule"/>
</dbReference>
<comment type="similarity">
    <text evidence="2 11">Belongs to the ENDOU family.</text>
</comment>
<sequence>LLDNYNMRVTDPEYFTEQKMSETWDFLNSIMATNVMKRTHQFLVSLNMTSPDQEKFKSVLFDMWFAFDRPRE</sequence>
<dbReference type="SUPFAM" id="SSF142877">
    <property type="entry name" value="EndoU-like"/>
    <property type="match status" value="1"/>
</dbReference>
<dbReference type="GO" id="GO:0004521">
    <property type="term" value="F:RNA endonuclease activity"/>
    <property type="evidence" value="ECO:0007669"/>
    <property type="project" value="UniProtKB-UniRule"/>
</dbReference>
<dbReference type="PROSITE" id="PS51959">
    <property type="entry name" value="ENDOU"/>
    <property type="match status" value="1"/>
</dbReference>
<evidence type="ECO:0000256" key="3">
    <source>
        <dbReference type="ARBA" id="ARBA00011245"/>
    </source>
</evidence>
<evidence type="ECO:0000259" key="12">
    <source>
        <dbReference type="PROSITE" id="PS51959"/>
    </source>
</evidence>
<evidence type="ECO:0000256" key="11">
    <source>
        <dbReference type="RuleBase" id="RU367085"/>
    </source>
</evidence>
<keyword evidence="8 11" id="KW-0694">RNA-binding</keyword>
<comment type="cofactor">
    <cofactor evidence="1 11">
        <name>Mn(2+)</name>
        <dbReference type="ChEBI" id="CHEBI:29035"/>
    </cofactor>
</comment>
<evidence type="ECO:0000256" key="5">
    <source>
        <dbReference type="ARBA" id="ARBA00022723"/>
    </source>
</evidence>
<evidence type="ECO:0000256" key="8">
    <source>
        <dbReference type="ARBA" id="ARBA00022884"/>
    </source>
</evidence>
<keyword evidence="9 11" id="KW-0464">Manganese</keyword>
<dbReference type="PANTHER" id="PTHR12439:SF11">
    <property type="entry name" value="URIDYLATE-SPECIFIC ENDORIBONUCLEASE"/>
    <property type="match status" value="1"/>
</dbReference>
<dbReference type="GO" id="GO:0046872">
    <property type="term" value="F:metal ion binding"/>
    <property type="evidence" value="ECO:0007669"/>
    <property type="project" value="UniProtKB-UniRule"/>
</dbReference>
<organism evidence="13">
    <name type="scientific">Echinostoma caproni</name>
    <dbReference type="NCBI Taxonomy" id="27848"/>
    <lineage>
        <taxon>Eukaryota</taxon>
        <taxon>Metazoa</taxon>
        <taxon>Spiralia</taxon>
        <taxon>Lophotrochozoa</taxon>
        <taxon>Platyhelminthes</taxon>
        <taxon>Trematoda</taxon>
        <taxon>Digenea</taxon>
        <taxon>Plagiorchiida</taxon>
        <taxon>Echinostomata</taxon>
        <taxon>Echinostomatoidea</taxon>
        <taxon>Echinostomatidae</taxon>
        <taxon>Echinostoma</taxon>
    </lineage>
</organism>
<protein>
    <recommendedName>
        <fullName evidence="11">Uridylate-specific endoribonuclease</fullName>
        <ecNumber evidence="11">4.6.1.-</ecNumber>
    </recommendedName>
</protein>
<dbReference type="InterPro" id="IPR039787">
    <property type="entry name" value="ENDOU"/>
</dbReference>
<keyword evidence="10" id="KW-0456">Lyase</keyword>
<dbReference type="GO" id="GO:0016829">
    <property type="term" value="F:lyase activity"/>
    <property type="evidence" value="ECO:0007669"/>
    <property type="project" value="UniProtKB-KW"/>
</dbReference>
<evidence type="ECO:0000256" key="6">
    <source>
        <dbReference type="ARBA" id="ARBA00022759"/>
    </source>
</evidence>
<keyword evidence="4 11" id="KW-0540">Nuclease</keyword>
<feature type="domain" description="EndoU" evidence="12">
    <location>
        <begin position="1"/>
        <end position="72"/>
    </location>
</feature>
<dbReference type="Pfam" id="PF09412">
    <property type="entry name" value="XendoU"/>
    <property type="match status" value="1"/>
</dbReference>
<dbReference type="EC" id="4.6.1.-" evidence="11"/>
<accession>A0A183BE74</accession>
<reference evidence="13" key="1">
    <citation type="submission" date="2016-06" db="UniProtKB">
        <authorList>
            <consortium name="WormBaseParasite"/>
        </authorList>
    </citation>
    <scope>IDENTIFICATION</scope>
</reference>
<evidence type="ECO:0000256" key="2">
    <source>
        <dbReference type="ARBA" id="ARBA00010168"/>
    </source>
</evidence>
<dbReference type="GO" id="GO:0016787">
    <property type="term" value="F:hydrolase activity"/>
    <property type="evidence" value="ECO:0007669"/>
    <property type="project" value="UniProtKB-KW"/>
</dbReference>
<dbReference type="AlphaFoldDB" id="A0A183BE74"/>
<dbReference type="InterPro" id="IPR037227">
    <property type="entry name" value="EndoU-like"/>
</dbReference>
<evidence type="ECO:0000256" key="1">
    <source>
        <dbReference type="ARBA" id="ARBA00001936"/>
    </source>
</evidence>
<comment type="catalytic activity">
    <reaction evidence="11">
        <text>ribonucleotidyl-uridine-RNA = a 5'-end dephospho-uridine-RNA + a 3'-end 2',3'-cyclophospho-ribonucleotide-RNA</text>
        <dbReference type="Rhea" id="RHEA:67792"/>
        <dbReference type="Rhea" id="RHEA-COMP:10464"/>
        <dbReference type="Rhea" id="RHEA-COMP:17354"/>
        <dbReference type="Rhea" id="RHEA-COMP:17356"/>
        <dbReference type="ChEBI" id="CHEBI:83064"/>
        <dbReference type="ChEBI" id="CHEBI:173117"/>
        <dbReference type="ChEBI" id="CHEBI:173224"/>
    </reaction>
</comment>
<evidence type="ECO:0000256" key="10">
    <source>
        <dbReference type="ARBA" id="ARBA00023239"/>
    </source>
</evidence>
<evidence type="ECO:0000256" key="4">
    <source>
        <dbReference type="ARBA" id="ARBA00022722"/>
    </source>
</evidence>
<keyword evidence="6 11" id="KW-0255">Endonuclease</keyword>
<dbReference type="PANTHER" id="PTHR12439">
    <property type="entry name" value="PLACENTAL PROTEIN 11-RELATED"/>
    <property type="match status" value="1"/>
</dbReference>
<dbReference type="WBParaSite" id="ECPE_0001755401-mRNA-1">
    <property type="protein sequence ID" value="ECPE_0001755401-mRNA-1"/>
    <property type="gene ID" value="ECPE_0001755401"/>
</dbReference>
<comment type="subunit">
    <text evidence="3 11">Monomer.</text>
</comment>